<evidence type="ECO:0000313" key="3">
    <source>
        <dbReference type="Proteomes" id="UP001293254"/>
    </source>
</evidence>
<dbReference type="AlphaFoldDB" id="A0AAE1YQW2"/>
<gene>
    <name evidence="2" type="ORF">Salat_0612500</name>
</gene>
<sequence length="116" mass="13353">MAREDMDNEEALMEGQDNIIDTQDDPGLTETHNSGVDQDNFNYEDPLLTELLDKNWDEELAVQNRDKANDNDEEEEPISISNRFQSFAGMNEDSLFLNRDRIDNSNQATKPKRLST</sequence>
<reference evidence="2" key="2">
    <citation type="journal article" date="2024" name="Plant">
        <title>Genomic evolution and insights into agronomic trait innovations of Sesamum species.</title>
        <authorList>
            <person name="Miao H."/>
            <person name="Wang L."/>
            <person name="Qu L."/>
            <person name="Liu H."/>
            <person name="Sun Y."/>
            <person name="Le M."/>
            <person name="Wang Q."/>
            <person name="Wei S."/>
            <person name="Zheng Y."/>
            <person name="Lin W."/>
            <person name="Duan Y."/>
            <person name="Cao H."/>
            <person name="Xiong S."/>
            <person name="Wang X."/>
            <person name="Wei L."/>
            <person name="Li C."/>
            <person name="Ma Q."/>
            <person name="Ju M."/>
            <person name="Zhao R."/>
            <person name="Li G."/>
            <person name="Mu C."/>
            <person name="Tian Q."/>
            <person name="Mei H."/>
            <person name="Zhang T."/>
            <person name="Gao T."/>
            <person name="Zhang H."/>
        </authorList>
    </citation>
    <scope>NUCLEOTIDE SEQUENCE</scope>
    <source>
        <strain evidence="2">3651</strain>
    </source>
</reference>
<dbReference type="Proteomes" id="UP001293254">
    <property type="component" value="Unassembled WGS sequence"/>
</dbReference>
<feature type="compositionally biased region" description="Acidic residues" evidence="1">
    <location>
        <begin position="1"/>
        <end position="12"/>
    </location>
</feature>
<name>A0AAE1YQW2_9LAMI</name>
<evidence type="ECO:0000313" key="2">
    <source>
        <dbReference type="EMBL" id="KAK4434497.1"/>
    </source>
</evidence>
<accession>A0AAE1YQW2</accession>
<evidence type="ECO:0000256" key="1">
    <source>
        <dbReference type="SAM" id="MobiDB-lite"/>
    </source>
</evidence>
<feature type="region of interest" description="Disordered" evidence="1">
    <location>
        <begin position="1"/>
        <end position="42"/>
    </location>
</feature>
<reference evidence="2" key="1">
    <citation type="submission" date="2020-06" db="EMBL/GenBank/DDBJ databases">
        <authorList>
            <person name="Li T."/>
            <person name="Hu X."/>
            <person name="Zhang T."/>
            <person name="Song X."/>
            <person name="Zhang H."/>
            <person name="Dai N."/>
            <person name="Sheng W."/>
            <person name="Hou X."/>
            <person name="Wei L."/>
        </authorList>
    </citation>
    <scope>NUCLEOTIDE SEQUENCE</scope>
    <source>
        <strain evidence="2">3651</strain>
        <tissue evidence="2">Leaf</tissue>
    </source>
</reference>
<comment type="caution">
    <text evidence="2">The sequence shown here is derived from an EMBL/GenBank/DDBJ whole genome shotgun (WGS) entry which is preliminary data.</text>
</comment>
<keyword evidence="3" id="KW-1185">Reference proteome</keyword>
<feature type="compositionally biased region" description="Polar residues" evidence="1">
    <location>
        <begin position="30"/>
        <end position="41"/>
    </location>
</feature>
<dbReference type="EMBL" id="JACGWO010000002">
    <property type="protein sequence ID" value="KAK4434497.1"/>
    <property type="molecule type" value="Genomic_DNA"/>
</dbReference>
<proteinExistence type="predicted"/>
<feature type="region of interest" description="Disordered" evidence="1">
    <location>
        <begin position="62"/>
        <end position="116"/>
    </location>
</feature>
<protein>
    <submittedName>
        <fullName evidence="2">Uncharacterized protein</fullName>
    </submittedName>
</protein>
<organism evidence="2 3">
    <name type="scientific">Sesamum alatum</name>
    <dbReference type="NCBI Taxonomy" id="300844"/>
    <lineage>
        <taxon>Eukaryota</taxon>
        <taxon>Viridiplantae</taxon>
        <taxon>Streptophyta</taxon>
        <taxon>Embryophyta</taxon>
        <taxon>Tracheophyta</taxon>
        <taxon>Spermatophyta</taxon>
        <taxon>Magnoliopsida</taxon>
        <taxon>eudicotyledons</taxon>
        <taxon>Gunneridae</taxon>
        <taxon>Pentapetalae</taxon>
        <taxon>asterids</taxon>
        <taxon>lamiids</taxon>
        <taxon>Lamiales</taxon>
        <taxon>Pedaliaceae</taxon>
        <taxon>Sesamum</taxon>
    </lineage>
</organism>